<name>A0A1G7JIS5_THETY</name>
<dbReference type="AlphaFoldDB" id="A0A1G7JIS5"/>
<gene>
    <name evidence="1" type="ORF">SAMN04244560_00464</name>
</gene>
<sequence>MTDYYNNFIGMDLHKIIEKLPKDLKFNVVETKSIFKYEGSRLKVARIKEQNNILEITVIRI</sequence>
<dbReference type="RefSeq" id="WP_003866737.1">
    <property type="nucleotide sequence ID" value="NZ_FNBS01000007.1"/>
</dbReference>
<evidence type="ECO:0000313" key="1">
    <source>
        <dbReference type="EMBL" id="SDF24765.1"/>
    </source>
</evidence>
<dbReference type="Proteomes" id="UP000183404">
    <property type="component" value="Unassembled WGS sequence"/>
</dbReference>
<accession>A0A1G7JIS5</accession>
<proteinExistence type="predicted"/>
<dbReference type="EMBL" id="FNBS01000007">
    <property type="protein sequence ID" value="SDF24765.1"/>
    <property type="molecule type" value="Genomic_DNA"/>
</dbReference>
<evidence type="ECO:0000313" key="2">
    <source>
        <dbReference type="Proteomes" id="UP000183404"/>
    </source>
</evidence>
<protein>
    <submittedName>
        <fullName evidence="1">Uncharacterized protein</fullName>
    </submittedName>
</protein>
<reference evidence="1 2" key="1">
    <citation type="submission" date="2016-10" db="EMBL/GenBank/DDBJ databases">
        <authorList>
            <person name="de Groot N.N."/>
        </authorList>
    </citation>
    <scope>NUCLEOTIDE SEQUENCE [LARGE SCALE GENOMIC DNA]</scope>
    <source>
        <strain evidence="1 2">DSM 569</strain>
    </source>
</reference>
<organism evidence="1 2">
    <name type="scientific">Thermoanaerobacter thermohydrosulfuricus</name>
    <name type="common">Clostridium thermohydrosulfuricum</name>
    <dbReference type="NCBI Taxonomy" id="1516"/>
    <lineage>
        <taxon>Bacteria</taxon>
        <taxon>Bacillati</taxon>
        <taxon>Bacillota</taxon>
        <taxon>Clostridia</taxon>
        <taxon>Thermoanaerobacterales</taxon>
        <taxon>Thermoanaerobacteraceae</taxon>
        <taxon>Thermoanaerobacter</taxon>
    </lineage>
</organism>